<protein>
    <submittedName>
        <fullName evidence="1">Type VI secretion system baseplate subunit TssG</fullName>
    </submittedName>
</protein>
<accession>A0ABY6ATP1</accession>
<dbReference type="Proteomes" id="UP001064933">
    <property type="component" value="Chromosome"/>
</dbReference>
<dbReference type="PANTHER" id="PTHR35564:SF4">
    <property type="entry name" value="CYTOPLASMIC PROTEIN"/>
    <property type="match status" value="1"/>
</dbReference>
<dbReference type="Pfam" id="PF06996">
    <property type="entry name" value="T6SS_TssG"/>
    <property type="match status" value="1"/>
</dbReference>
<dbReference type="NCBIfam" id="TIGR03347">
    <property type="entry name" value="VI_chp_1"/>
    <property type="match status" value="1"/>
</dbReference>
<dbReference type="RefSeq" id="WP_261755882.1">
    <property type="nucleotide sequence ID" value="NZ_CP104562.2"/>
</dbReference>
<keyword evidence="2" id="KW-1185">Reference proteome</keyword>
<dbReference type="PANTHER" id="PTHR35564">
    <property type="match status" value="1"/>
</dbReference>
<dbReference type="EMBL" id="CP104562">
    <property type="protein sequence ID" value="UXH76150.1"/>
    <property type="molecule type" value="Genomic_DNA"/>
</dbReference>
<evidence type="ECO:0000313" key="2">
    <source>
        <dbReference type="Proteomes" id="UP001064933"/>
    </source>
</evidence>
<dbReference type="InterPro" id="IPR010732">
    <property type="entry name" value="T6SS_TssG-like"/>
</dbReference>
<evidence type="ECO:0000313" key="1">
    <source>
        <dbReference type="EMBL" id="UXH76150.1"/>
    </source>
</evidence>
<proteinExistence type="predicted"/>
<gene>
    <name evidence="1" type="primary">tssG</name>
    <name evidence="1" type="ORF">N4261_13815</name>
</gene>
<sequence length="356" mass="39025">MTEPLASSHASLPDWLAEAIAQPRRQDLFALLRRWESAHPMLPRLGEAALPAQEPMRIGQPAELDFAPAPVQAIDTRGPVPRVRQRVFGLTGPNGPLPLHLTELARERERHHGDAAMQDFLDLLTHRFALLFHRAWAQAQPVQAMDRADDGGHGARLGALAGLGLPTLRERDALGDAPKLAFLGRLSRQVRDADGLAAWCREAFDVPARVEPWCGHWLPLPPPLRAKAGGLATPIGERAGLGGGLALGRSTWDVQHKFRIVLGPMPWSRYRTLLPGSADLERLRALVRQWVGLELDWDLRLVLDRHEIPPPRLHATSPAALGHSLWLGTAPRSRDGDALLLPGCAPESMITIPPTP</sequence>
<reference evidence="1" key="1">
    <citation type="submission" date="2022-10" db="EMBL/GenBank/DDBJ databases">
        <title>Characterization and whole genome sequencing of a new Roseateles species, isolated from fresh water.</title>
        <authorList>
            <person name="Guliayeva D.Y."/>
            <person name="Akhremchuk A.E."/>
            <person name="Sikolenko M.A."/>
            <person name="Valentovich L.N."/>
            <person name="Sidarenka A.V."/>
        </authorList>
    </citation>
    <scope>NUCLEOTIDE SEQUENCE</scope>
    <source>
        <strain evidence="1">BIM B-1768</strain>
    </source>
</reference>
<organism evidence="1 2">
    <name type="scientific">Roseateles amylovorans</name>
    <dbReference type="NCBI Taxonomy" id="2978473"/>
    <lineage>
        <taxon>Bacteria</taxon>
        <taxon>Pseudomonadati</taxon>
        <taxon>Pseudomonadota</taxon>
        <taxon>Betaproteobacteria</taxon>
        <taxon>Burkholderiales</taxon>
        <taxon>Sphaerotilaceae</taxon>
        <taxon>Roseateles</taxon>
    </lineage>
</organism>
<name>A0ABY6ATP1_9BURK</name>